<evidence type="ECO:0000256" key="9">
    <source>
        <dbReference type="ARBA" id="ARBA00023157"/>
    </source>
</evidence>
<feature type="transmembrane region" description="Helical" evidence="15">
    <location>
        <begin position="636"/>
        <end position="658"/>
    </location>
</feature>
<dbReference type="PANTHER" id="PTHR10489:SF611">
    <property type="entry name" value="C-C CHEMOKINE RECEPTOR TYPE 6"/>
    <property type="match status" value="1"/>
</dbReference>
<dbReference type="PRINTS" id="PR00237">
    <property type="entry name" value="GPCRRHODOPSN"/>
</dbReference>
<feature type="transmembrane region" description="Helical" evidence="15">
    <location>
        <begin position="592"/>
        <end position="616"/>
    </location>
</feature>
<dbReference type="Gene3D" id="1.20.960.40">
    <property type="match status" value="1"/>
</dbReference>
<evidence type="ECO:0000256" key="14">
    <source>
        <dbReference type="SAM" id="MobiDB-lite"/>
    </source>
</evidence>
<keyword evidence="6 15" id="KW-1133">Transmembrane helix</keyword>
<dbReference type="PROSITE" id="PS00237">
    <property type="entry name" value="G_PROTEIN_RECEP_F1_1"/>
    <property type="match status" value="1"/>
</dbReference>
<evidence type="ECO:0000256" key="5">
    <source>
        <dbReference type="ARBA" id="ARBA00022753"/>
    </source>
</evidence>
<dbReference type="InterPro" id="IPR006594">
    <property type="entry name" value="LisH"/>
</dbReference>
<name>A0ABQ9CYC5_9PASS</name>
<dbReference type="InterPro" id="IPR000276">
    <property type="entry name" value="GPCR_Rhodpsn"/>
</dbReference>
<dbReference type="Gene3D" id="1.20.1070.10">
    <property type="entry name" value="Rhodopsin 7-helix transmembrane proteins"/>
    <property type="match status" value="1"/>
</dbReference>
<feature type="transmembrane region" description="Helical" evidence="15">
    <location>
        <begin position="550"/>
        <end position="571"/>
    </location>
</feature>
<dbReference type="EMBL" id="WHWB01034312">
    <property type="protein sequence ID" value="KAJ7411561.1"/>
    <property type="molecule type" value="Genomic_DNA"/>
</dbReference>
<keyword evidence="5" id="KW-0967">Endosome</keyword>
<evidence type="ECO:0000256" key="2">
    <source>
        <dbReference type="ARBA" id="ARBA00004651"/>
    </source>
</evidence>
<keyword evidence="11" id="KW-0325">Glycoprotein</keyword>
<feature type="region of interest" description="Disordered" evidence="14">
    <location>
        <begin position="137"/>
        <end position="312"/>
    </location>
</feature>
<feature type="transmembrane region" description="Helical" evidence="15">
    <location>
        <begin position="500"/>
        <end position="519"/>
    </location>
</feature>
<evidence type="ECO:0000256" key="11">
    <source>
        <dbReference type="ARBA" id="ARBA00023180"/>
    </source>
</evidence>
<feature type="transmembrane region" description="Helical" evidence="15">
    <location>
        <begin position="381"/>
        <end position="406"/>
    </location>
</feature>
<sequence>MAAAAAEEDTELRDLLVQTLESSGVLNKIKAELRAAVFLALEEQEKVENKTPLVNESLKSFLGTKDGRLVAGLVAEFLRFFNLDFTLAVFQPESSTLNGLDGRENLARDLGITEAEGTVGGPLLLEVVRKCQQKKISGGGEAAENTQSDTSVSSGEASKRSIHFLPNETKLDPQLENKEFNTKEKSDPAVDEDDDEGDSFFDDPIPKPERTYGWKTEANKAGGLASLSDAPPLKSGLSSLTGAPLIKESDRNGDDDEYADDFNSTSHRSEKSDISIGEEIDEISVGTEESNASDKDWYKGHQSLDGAEGSNVCEDSKKDFRKRGISKRNMKKKDLSLLLNGVGDPVMETDPHTTDYPYYSDYASLIMQPCSKLEVRNFTKVFLPVTYSLICIIGLVGNVFVVMTFALYEKAKSMTDVYLFNMAIADILFVLTLPLWAVNYAANEWIFGDFLCKMTRGIYAINFSCGMLLLAFISVDRYIAIVQATKSFKLRARTLAHSKLICLAVWVSSILISSSSFIYSESYNSSINETKEICEHRFDKKSESKMLKSLLLWLQVGFGFFIPFLFMIFCYTFIVKSLQQAQNSKRNKAIRVIVLIVAVFLVCQVPYNIILLVAAVNMGKIDKSCDTDKILTYAKYTTEAIAFLHCCVNPVLYAFIGVKFRSYFVRLMKDLWCKRYKKYNKRSSKMISDTYHSRQTSEILTDNGSSFTM</sequence>
<comment type="caution">
    <text evidence="17">The sequence shown here is derived from an EMBL/GenBank/DDBJ whole genome shotgun (WGS) entry which is preliminary data.</text>
</comment>
<feature type="compositionally biased region" description="Polar residues" evidence="14">
    <location>
        <begin position="144"/>
        <end position="156"/>
    </location>
</feature>
<dbReference type="InterPro" id="IPR017452">
    <property type="entry name" value="GPCR_Rhodpsn_7TM"/>
</dbReference>
<feature type="transmembrane region" description="Helical" evidence="15">
    <location>
        <begin position="418"/>
        <end position="438"/>
    </location>
</feature>
<accession>A0ABQ9CYC5</accession>
<proteinExistence type="inferred from homology"/>
<organism evidence="17 18">
    <name type="scientific">Willisornis vidua</name>
    <name type="common">Xingu scale-backed antbird</name>
    <dbReference type="NCBI Taxonomy" id="1566151"/>
    <lineage>
        <taxon>Eukaryota</taxon>
        <taxon>Metazoa</taxon>
        <taxon>Chordata</taxon>
        <taxon>Craniata</taxon>
        <taxon>Vertebrata</taxon>
        <taxon>Euteleostomi</taxon>
        <taxon>Archelosauria</taxon>
        <taxon>Archosauria</taxon>
        <taxon>Dinosauria</taxon>
        <taxon>Saurischia</taxon>
        <taxon>Theropoda</taxon>
        <taxon>Coelurosauria</taxon>
        <taxon>Aves</taxon>
        <taxon>Neognathae</taxon>
        <taxon>Neoaves</taxon>
        <taxon>Telluraves</taxon>
        <taxon>Australaves</taxon>
        <taxon>Passeriformes</taxon>
        <taxon>Thamnophilidae</taxon>
        <taxon>Willisornis</taxon>
    </lineage>
</organism>
<keyword evidence="3" id="KW-1003">Cell membrane</keyword>
<evidence type="ECO:0000313" key="18">
    <source>
        <dbReference type="Proteomes" id="UP001145742"/>
    </source>
</evidence>
<evidence type="ECO:0000256" key="8">
    <source>
        <dbReference type="ARBA" id="ARBA00023136"/>
    </source>
</evidence>
<feature type="compositionally biased region" description="Basic and acidic residues" evidence="14">
    <location>
        <begin position="169"/>
        <end position="188"/>
    </location>
</feature>
<feature type="domain" description="G-protein coupled receptors family 1 profile" evidence="16">
    <location>
        <begin position="397"/>
        <end position="653"/>
    </location>
</feature>
<evidence type="ECO:0000256" key="1">
    <source>
        <dbReference type="ARBA" id="ARBA00004412"/>
    </source>
</evidence>
<evidence type="ECO:0000256" key="12">
    <source>
        <dbReference type="ARBA" id="ARBA00023224"/>
    </source>
</evidence>
<keyword evidence="8 15" id="KW-0472">Membrane</keyword>
<dbReference type="PRINTS" id="PR00657">
    <property type="entry name" value="CCCHEMOKINER"/>
</dbReference>
<dbReference type="Proteomes" id="UP001145742">
    <property type="component" value="Unassembled WGS sequence"/>
</dbReference>
<keyword evidence="9" id="KW-1015">Disulfide bond</keyword>
<comment type="similarity">
    <text evidence="13">Belongs to the G-protein coupled receptor 1 family.</text>
</comment>
<reference evidence="17" key="1">
    <citation type="submission" date="2019-10" db="EMBL/GenBank/DDBJ databases">
        <authorList>
            <person name="Soares A.E.R."/>
            <person name="Aleixo A."/>
            <person name="Schneider P."/>
            <person name="Miyaki C.Y."/>
            <person name="Schneider M.P."/>
            <person name="Mello C."/>
            <person name="Vasconcelos A.T.R."/>
        </authorList>
    </citation>
    <scope>NUCLEOTIDE SEQUENCE</scope>
    <source>
        <tissue evidence="17">Muscle</tissue>
    </source>
</reference>
<dbReference type="PRINTS" id="PR00645">
    <property type="entry name" value="CXCCHMKINER4"/>
</dbReference>
<evidence type="ECO:0000256" key="6">
    <source>
        <dbReference type="ARBA" id="ARBA00022989"/>
    </source>
</evidence>
<evidence type="ECO:0000256" key="4">
    <source>
        <dbReference type="ARBA" id="ARBA00022692"/>
    </source>
</evidence>
<evidence type="ECO:0000256" key="15">
    <source>
        <dbReference type="SAM" id="Phobius"/>
    </source>
</evidence>
<keyword evidence="7 13" id="KW-0297">G-protein coupled receptor</keyword>
<gene>
    <name evidence="17" type="ORF">WISP_102204</name>
</gene>
<keyword evidence="10 13" id="KW-0675">Receptor</keyword>
<evidence type="ECO:0000256" key="13">
    <source>
        <dbReference type="RuleBase" id="RU000688"/>
    </source>
</evidence>
<feature type="compositionally biased region" description="Acidic residues" evidence="14">
    <location>
        <begin position="189"/>
        <end position="201"/>
    </location>
</feature>
<keyword evidence="12 13" id="KW-0807">Transducer</keyword>
<dbReference type="Pfam" id="PF09398">
    <property type="entry name" value="FOP_dimer"/>
    <property type="match status" value="1"/>
</dbReference>
<dbReference type="PROSITE" id="PS50262">
    <property type="entry name" value="G_PROTEIN_RECEP_F1_2"/>
    <property type="match status" value="1"/>
</dbReference>
<keyword evidence="4 13" id="KW-0812">Transmembrane</keyword>
<evidence type="ECO:0000256" key="3">
    <source>
        <dbReference type="ARBA" id="ARBA00022475"/>
    </source>
</evidence>
<dbReference type="InterPro" id="IPR018993">
    <property type="entry name" value="FOP_dimerisation-dom_N"/>
</dbReference>
<evidence type="ECO:0000313" key="17">
    <source>
        <dbReference type="EMBL" id="KAJ7411561.1"/>
    </source>
</evidence>
<dbReference type="InterPro" id="IPR050119">
    <property type="entry name" value="CCR1-9-like"/>
</dbReference>
<evidence type="ECO:0000256" key="7">
    <source>
        <dbReference type="ARBA" id="ARBA00023040"/>
    </source>
</evidence>
<dbReference type="PANTHER" id="PTHR10489">
    <property type="entry name" value="CELL ADHESION MOLECULE"/>
    <property type="match status" value="1"/>
</dbReference>
<dbReference type="SUPFAM" id="SSF81321">
    <property type="entry name" value="Family A G protein-coupled receptor-like"/>
    <property type="match status" value="1"/>
</dbReference>
<dbReference type="Pfam" id="PF00001">
    <property type="entry name" value="7tm_1"/>
    <property type="match status" value="1"/>
</dbReference>
<dbReference type="PROSITE" id="PS50896">
    <property type="entry name" value="LISH"/>
    <property type="match status" value="1"/>
</dbReference>
<dbReference type="InterPro" id="IPR000355">
    <property type="entry name" value="Chemokine_rcpt"/>
</dbReference>
<feature type="transmembrane region" description="Helical" evidence="15">
    <location>
        <begin position="458"/>
        <end position="479"/>
    </location>
</feature>
<keyword evidence="18" id="KW-1185">Reference proteome</keyword>
<protein>
    <recommendedName>
        <fullName evidence="16">G-protein coupled receptors family 1 profile domain-containing protein</fullName>
    </recommendedName>
</protein>
<evidence type="ECO:0000256" key="10">
    <source>
        <dbReference type="ARBA" id="ARBA00023170"/>
    </source>
</evidence>
<evidence type="ECO:0000259" key="16">
    <source>
        <dbReference type="PROSITE" id="PS50262"/>
    </source>
</evidence>
<comment type="subcellular location">
    <subcellularLocation>
        <location evidence="2">Cell membrane</location>
        <topology evidence="2">Multi-pass membrane protein</topology>
    </subcellularLocation>
    <subcellularLocation>
        <location evidence="1">Early endosome</location>
    </subcellularLocation>
</comment>
<dbReference type="InterPro" id="IPR001277">
    <property type="entry name" value="CXCR4/ACKR2"/>
</dbReference>
<dbReference type="CDD" id="cd15172">
    <property type="entry name" value="7tmA_CCR6"/>
    <property type="match status" value="1"/>
</dbReference>